<dbReference type="HOGENOM" id="CLU_026673_11_2_6"/>
<keyword evidence="5" id="KW-0560">Oxidoreductase</keyword>
<dbReference type="PANTHER" id="PTHR42940:SF8">
    <property type="entry name" value="VACUOLAR PROTEIN SORTING-ASSOCIATED PROTEIN 11"/>
    <property type="match status" value="1"/>
</dbReference>
<dbReference type="InterPro" id="IPR013149">
    <property type="entry name" value="ADH-like_C"/>
</dbReference>
<feature type="domain" description="Alcohol dehydrogenase-like C-terminal" evidence="7">
    <location>
        <begin position="185"/>
        <end position="313"/>
    </location>
</feature>
<protein>
    <submittedName>
        <fullName evidence="9">NAD-dependent alcohol dehydrogenase</fullName>
    </submittedName>
</protein>
<dbReference type="PROSITE" id="PS00059">
    <property type="entry name" value="ADH_ZINC"/>
    <property type="match status" value="1"/>
</dbReference>
<evidence type="ECO:0000259" key="8">
    <source>
        <dbReference type="Pfam" id="PF08240"/>
    </source>
</evidence>
<keyword evidence="4 6" id="KW-0862">Zinc</keyword>
<dbReference type="Gene3D" id="3.40.50.720">
    <property type="entry name" value="NAD(P)-binding Rossmann-like Domain"/>
    <property type="match status" value="1"/>
</dbReference>
<dbReference type="PANTHER" id="PTHR42940">
    <property type="entry name" value="ALCOHOL DEHYDROGENASE 1-RELATED"/>
    <property type="match status" value="1"/>
</dbReference>
<dbReference type="InterPro" id="IPR013154">
    <property type="entry name" value="ADH-like_N"/>
</dbReference>
<evidence type="ECO:0000256" key="6">
    <source>
        <dbReference type="RuleBase" id="RU361277"/>
    </source>
</evidence>
<dbReference type="AlphaFoldDB" id="J5KFP6"/>
<dbReference type="GO" id="GO:0004022">
    <property type="term" value="F:alcohol dehydrogenase (NAD+) activity"/>
    <property type="evidence" value="ECO:0007669"/>
    <property type="project" value="TreeGrafter"/>
</dbReference>
<keyword evidence="3 6" id="KW-0479">Metal-binding</keyword>
<evidence type="ECO:0000259" key="7">
    <source>
        <dbReference type="Pfam" id="PF00107"/>
    </source>
</evidence>
<accession>J5KFP6</accession>
<dbReference type="EMBL" id="JH611165">
    <property type="protein sequence ID" value="EJP73418.1"/>
    <property type="molecule type" value="Genomic_DNA"/>
</dbReference>
<dbReference type="Pfam" id="PF08240">
    <property type="entry name" value="ADH_N"/>
    <property type="match status" value="1"/>
</dbReference>
<comment type="cofactor">
    <cofactor evidence="1 6">
        <name>Zn(2+)</name>
        <dbReference type="ChEBI" id="CHEBI:29105"/>
    </cofactor>
</comment>
<dbReference type="SUPFAM" id="SSF51735">
    <property type="entry name" value="NAD(P)-binding Rossmann-fold domains"/>
    <property type="match status" value="1"/>
</dbReference>
<sequence>MKSYKITESEKPLVEINHETPIPVGKQVLVKTIACGVCHSDIHIHDGFFDGGDGNKIPSRLQDNLTMGHEVYGELVSVGEEVSNVEIGKKYVIYPWIGCGDCDQCNNGMEHYCSPFTAQNLGVNVDGGYSDYVLVKDEKYLFDAGDTPDNLAGSYACRGLTAYSALKKTNQNNTSNKLAIIGAGGLGVLALKIAKSAFNIQPLVIDIDEQKLNLAKELGASAVFNATHTNVVEEVSEFSNGGVHAVIDFVGSEQTLELGNKLFGLNKGCKYILVGLFGGKYSLTLPMMTFGARTIEGSYVGSLAEMHELMELVRANKIEPVKVNERDLSEVNKTLADLKNGNIEGLVCLKP</sequence>
<evidence type="ECO:0000313" key="10">
    <source>
        <dbReference type="Proteomes" id="UP000010116"/>
    </source>
</evidence>
<evidence type="ECO:0000256" key="4">
    <source>
        <dbReference type="ARBA" id="ARBA00022833"/>
    </source>
</evidence>
<evidence type="ECO:0000313" key="9">
    <source>
        <dbReference type="EMBL" id="EJP73418.1"/>
    </source>
</evidence>
<dbReference type="GO" id="GO:0005737">
    <property type="term" value="C:cytoplasm"/>
    <property type="evidence" value="ECO:0007669"/>
    <property type="project" value="TreeGrafter"/>
</dbReference>
<dbReference type="Gene3D" id="3.90.180.10">
    <property type="entry name" value="Medium-chain alcohol dehydrogenases, catalytic domain"/>
    <property type="match status" value="1"/>
</dbReference>
<dbReference type="CDD" id="cd08240">
    <property type="entry name" value="6_hydroxyhexanoate_dh_like"/>
    <property type="match status" value="1"/>
</dbReference>
<evidence type="ECO:0000256" key="1">
    <source>
        <dbReference type="ARBA" id="ARBA00001947"/>
    </source>
</evidence>
<dbReference type="SUPFAM" id="SSF50129">
    <property type="entry name" value="GroES-like"/>
    <property type="match status" value="1"/>
</dbReference>
<dbReference type="GO" id="GO:0008270">
    <property type="term" value="F:zinc ion binding"/>
    <property type="evidence" value="ECO:0007669"/>
    <property type="project" value="InterPro"/>
</dbReference>
<evidence type="ECO:0000256" key="3">
    <source>
        <dbReference type="ARBA" id="ARBA00022723"/>
    </source>
</evidence>
<feature type="domain" description="Alcohol dehydrogenase-like N-terminal" evidence="8">
    <location>
        <begin position="26"/>
        <end position="139"/>
    </location>
</feature>
<dbReference type="InterPro" id="IPR036291">
    <property type="entry name" value="NAD(P)-bd_dom_sf"/>
</dbReference>
<evidence type="ECO:0000256" key="5">
    <source>
        <dbReference type="ARBA" id="ARBA00023002"/>
    </source>
</evidence>
<gene>
    <name evidence="9" type="ORF">NT02SARS_0148</name>
</gene>
<dbReference type="InterPro" id="IPR011032">
    <property type="entry name" value="GroES-like_sf"/>
</dbReference>
<proteinExistence type="inferred from homology"/>
<dbReference type="InterPro" id="IPR002328">
    <property type="entry name" value="ADH_Zn_CS"/>
</dbReference>
<dbReference type="Proteomes" id="UP000010116">
    <property type="component" value="Unassembled WGS sequence"/>
</dbReference>
<organism evidence="9 10">
    <name type="scientific">SAR86 cluster bacterium SAR86B</name>
    <dbReference type="NCBI Taxonomy" id="1123867"/>
    <lineage>
        <taxon>Bacteria</taxon>
        <taxon>Pseudomonadati</taxon>
        <taxon>Pseudomonadota</taxon>
        <taxon>Gammaproteobacteria</taxon>
        <taxon>SAR86 cluster</taxon>
    </lineage>
</organism>
<reference evidence="9 10" key="1">
    <citation type="journal article" date="2012" name="ISME J.">
        <title>Genomic insights to SAR86, an abundant and uncultivated marine bacterial lineage.</title>
        <authorList>
            <person name="Dupont C.L."/>
            <person name="Rusch D.B."/>
            <person name="Yooseph S."/>
            <person name="Lombardo M.J."/>
            <person name="Richter R.A."/>
            <person name="Valas R."/>
            <person name="Novotny M."/>
            <person name="Yee-Greenbaum J."/>
            <person name="Selengut J.D."/>
            <person name="Haft D.H."/>
            <person name="Halpern A.L."/>
            <person name="Lasken R.S."/>
            <person name="Nealson K."/>
            <person name="Friedman R."/>
            <person name="Venter J.C."/>
        </authorList>
    </citation>
    <scope>NUCLEOTIDE SEQUENCE [LARGE SCALE GENOMIC DNA]</scope>
</reference>
<comment type="similarity">
    <text evidence="2 6">Belongs to the zinc-containing alcohol dehydrogenase family.</text>
</comment>
<evidence type="ECO:0000256" key="2">
    <source>
        <dbReference type="ARBA" id="ARBA00008072"/>
    </source>
</evidence>
<name>J5KFP6_9GAMM</name>
<dbReference type="Pfam" id="PF00107">
    <property type="entry name" value="ADH_zinc_N"/>
    <property type="match status" value="1"/>
</dbReference>